<dbReference type="PROSITE" id="PS00463">
    <property type="entry name" value="ZN2_CY6_FUNGAL_1"/>
    <property type="match status" value="1"/>
</dbReference>
<dbReference type="PANTHER" id="PTHR38791:SF5">
    <property type="entry name" value="TRANSCRIPTION FACTOR DBAG-RELATED"/>
    <property type="match status" value="1"/>
</dbReference>
<evidence type="ECO:0000256" key="1">
    <source>
        <dbReference type="ARBA" id="ARBA00023242"/>
    </source>
</evidence>
<proteinExistence type="predicted"/>
<dbReference type="InterPro" id="IPR036864">
    <property type="entry name" value="Zn2-C6_fun-type_DNA-bd_sf"/>
</dbReference>
<dbReference type="Pfam" id="PF00172">
    <property type="entry name" value="Zn_clus"/>
    <property type="match status" value="1"/>
</dbReference>
<organism evidence="4 5">
    <name type="scientific">Fusarium venenatum</name>
    <dbReference type="NCBI Taxonomy" id="56646"/>
    <lineage>
        <taxon>Eukaryota</taxon>
        <taxon>Fungi</taxon>
        <taxon>Dikarya</taxon>
        <taxon>Ascomycota</taxon>
        <taxon>Pezizomycotina</taxon>
        <taxon>Sordariomycetes</taxon>
        <taxon>Hypocreomycetidae</taxon>
        <taxon>Hypocreales</taxon>
        <taxon>Nectriaceae</taxon>
        <taxon>Fusarium</taxon>
    </lineage>
</organism>
<evidence type="ECO:0000256" key="2">
    <source>
        <dbReference type="SAM" id="MobiDB-lite"/>
    </source>
</evidence>
<dbReference type="SMART" id="SM00066">
    <property type="entry name" value="GAL4"/>
    <property type="match status" value="1"/>
</dbReference>
<reference evidence="5" key="1">
    <citation type="submission" date="2014-10" db="EMBL/GenBank/DDBJ databases">
        <authorList>
            <person name="King R."/>
        </authorList>
    </citation>
    <scope>NUCLEOTIDE SEQUENCE [LARGE SCALE GENOMIC DNA]</scope>
    <source>
        <strain evidence="5">A3/5</strain>
    </source>
</reference>
<name>A0A2L2U2Q5_9HYPO</name>
<keyword evidence="5" id="KW-1185">Reference proteome</keyword>
<evidence type="ECO:0000259" key="3">
    <source>
        <dbReference type="PROSITE" id="PS50048"/>
    </source>
</evidence>
<protein>
    <recommendedName>
        <fullName evidence="3">Zn(2)-C6 fungal-type domain-containing protein</fullName>
    </recommendedName>
</protein>
<dbReference type="GO" id="GO:0008270">
    <property type="term" value="F:zinc ion binding"/>
    <property type="evidence" value="ECO:0007669"/>
    <property type="project" value="InterPro"/>
</dbReference>
<dbReference type="Proteomes" id="UP000245910">
    <property type="component" value="Chromosome III"/>
</dbReference>
<dbReference type="GO" id="GO:0000981">
    <property type="term" value="F:DNA-binding transcription factor activity, RNA polymerase II-specific"/>
    <property type="evidence" value="ECO:0007669"/>
    <property type="project" value="InterPro"/>
</dbReference>
<feature type="domain" description="Zn(2)-C6 fungal-type" evidence="3">
    <location>
        <begin position="55"/>
        <end position="83"/>
    </location>
</feature>
<evidence type="ECO:0000313" key="5">
    <source>
        <dbReference type="Proteomes" id="UP000245910"/>
    </source>
</evidence>
<dbReference type="SUPFAM" id="SSF57701">
    <property type="entry name" value="Zn2/Cys6 DNA-binding domain"/>
    <property type="match status" value="1"/>
</dbReference>
<sequence length="628" mass="68756">MPDFFHFEAIHDTTAVSRLFTDPAFALSDTLLQQGAAVTQGFSTAMVYCGKASQGCQNCRVRRIKCDKMKPECSQCIRVGKRCPGYRDQLSLMFRDESSKVIQKAHAQWGVGDSASEGLSTQTSSSSLASSYASSASTNSSSSSTSLHAGSTSSVTVGWPTSPASTQSQQALPPTPSSPSSSSSSSIVSKSSATNTTLLTFTQPPRLPTPIDSSIEDQGVQFYVNRYLIGHPDEPRHPGDLTNTGWLWDPAVQDIMAAVGLASLSNLRGDSSMMTTARQKYGLALRQTGRLIQTSSMPDFEVTMRSVVMLAMFELVKGANQGIAHVHAHVMGGVALLRRWLPMPAAAFLGVRAMVQMSYSLFIAAYISATPLPDPLYEWVSFAKTLLEPADHPATDLGPLVGQFIQLSTYIRAHTYSDGHVHTAAALKQLFALDACFLEWEHGLGPTWRFRTEKAKHLPSSVVFEGVYHVYYDMFVARMWGHYRWARTLLNQNIIEFVKKYPKSSAPLMSLAEYGRRYEIVRGLARDTLVSTPTHWRHPLLTDKSAMPVERIGGAGSGSAGLPVVLFHLQVAACAPGVPDTYWDWALAVMECIWSDMGILHAKSMMESMKAYRASLLVKEEATESIVR</sequence>
<dbReference type="InterPro" id="IPR053175">
    <property type="entry name" value="DHMBA_Reg_Transcription_Factor"/>
</dbReference>
<feature type="compositionally biased region" description="Low complexity" evidence="2">
    <location>
        <begin position="165"/>
        <end position="189"/>
    </location>
</feature>
<dbReference type="InterPro" id="IPR001138">
    <property type="entry name" value="Zn2Cys6_DnaBD"/>
</dbReference>
<accession>A0A2L2U2Q5</accession>
<dbReference type="AlphaFoldDB" id="A0A2L2U2Q5"/>
<keyword evidence="1" id="KW-0539">Nucleus</keyword>
<dbReference type="CDD" id="cd00067">
    <property type="entry name" value="GAL4"/>
    <property type="match status" value="1"/>
</dbReference>
<dbReference type="PROSITE" id="PS50048">
    <property type="entry name" value="ZN2_CY6_FUNGAL_2"/>
    <property type="match status" value="1"/>
</dbReference>
<dbReference type="EMBL" id="LN649231">
    <property type="protein sequence ID" value="CEI68765.1"/>
    <property type="molecule type" value="Genomic_DNA"/>
</dbReference>
<dbReference type="PANTHER" id="PTHR38791">
    <property type="entry name" value="ZN(II)2CYS6 TRANSCRIPTION FACTOR (EUROFUNG)-RELATED-RELATED"/>
    <property type="match status" value="1"/>
</dbReference>
<dbReference type="Gene3D" id="4.10.240.10">
    <property type="entry name" value="Zn(2)-C6 fungal-type DNA-binding domain"/>
    <property type="match status" value="1"/>
</dbReference>
<evidence type="ECO:0000313" key="4">
    <source>
        <dbReference type="EMBL" id="CEI68765.1"/>
    </source>
</evidence>
<feature type="region of interest" description="Disordered" evidence="2">
    <location>
        <begin position="132"/>
        <end position="189"/>
    </location>
</feature>
<feature type="compositionally biased region" description="Low complexity" evidence="2">
    <location>
        <begin position="132"/>
        <end position="154"/>
    </location>
</feature>
<dbReference type="STRING" id="56646.A0A2L2U2Q5"/>